<evidence type="ECO:0000313" key="2">
    <source>
        <dbReference type="EMBL" id="GEJ56194.1"/>
    </source>
</evidence>
<dbReference type="InterPro" id="IPR037257">
    <property type="entry name" value="T2SS_E_N_sf"/>
</dbReference>
<dbReference type="Proteomes" id="UP000503640">
    <property type="component" value="Unassembled WGS sequence"/>
</dbReference>
<evidence type="ECO:0000313" key="3">
    <source>
        <dbReference type="Proteomes" id="UP000503640"/>
    </source>
</evidence>
<evidence type="ECO:0000259" key="1">
    <source>
        <dbReference type="Pfam" id="PF14332"/>
    </source>
</evidence>
<dbReference type="SUPFAM" id="SSF160246">
    <property type="entry name" value="EspE N-terminal domain-like"/>
    <property type="match status" value="1"/>
</dbReference>
<dbReference type="Pfam" id="PF14332">
    <property type="entry name" value="DUF4388"/>
    <property type="match status" value="1"/>
</dbReference>
<accession>A0A7I9VIG5</accession>
<organism evidence="2 3">
    <name type="scientific">Anaeromyxobacter diazotrophicus</name>
    <dbReference type="NCBI Taxonomy" id="2590199"/>
    <lineage>
        <taxon>Bacteria</taxon>
        <taxon>Pseudomonadati</taxon>
        <taxon>Myxococcota</taxon>
        <taxon>Myxococcia</taxon>
        <taxon>Myxococcales</taxon>
        <taxon>Cystobacterineae</taxon>
        <taxon>Anaeromyxobacteraceae</taxon>
        <taxon>Anaeromyxobacter</taxon>
    </lineage>
</organism>
<feature type="domain" description="PatA-like N-terminal" evidence="1">
    <location>
        <begin position="4"/>
        <end position="160"/>
    </location>
</feature>
<dbReference type="InterPro" id="IPR025497">
    <property type="entry name" value="PatA-like_N"/>
</dbReference>
<protein>
    <recommendedName>
        <fullName evidence="1">PatA-like N-terminal domain-containing protein</fullName>
    </recommendedName>
</protein>
<dbReference type="PANTHER" id="PTHR36304:SF4">
    <property type="entry name" value="DUF4388 DOMAIN-CONTAINING PROTEIN"/>
    <property type="match status" value="1"/>
</dbReference>
<dbReference type="AlphaFoldDB" id="A0A7I9VIG5"/>
<proteinExistence type="predicted"/>
<dbReference type="RefSeq" id="WP_176063442.1">
    <property type="nucleotide sequence ID" value="NZ_BJTG01000002.1"/>
</dbReference>
<dbReference type="PANTHER" id="PTHR36304">
    <property type="entry name" value="DOMAIN GTPASE-ACTIVATING PROTEIN, PUTATIVE-RELATED-RELATED"/>
    <property type="match status" value="1"/>
</dbReference>
<name>A0A7I9VIG5_9BACT</name>
<dbReference type="SUPFAM" id="SSF54523">
    <property type="entry name" value="Pili subunits"/>
    <property type="match status" value="1"/>
</dbReference>
<dbReference type="InterPro" id="IPR045584">
    <property type="entry name" value="Pilin-like"/>
</dbReference>
<comment type="caution">
    <text evidence="2">The sequence shown here is derived from an EMBL/GenBank/DDBJ whole genome shotgun (WGS) entry which is preliminary data.</text>
</comment>
<gene>
    <name evidence="2" type="ORF">AMYX_09350</name>
</gene>
<reference evidence="3" key="1">
    <citation type="journal article" date="2020" name="Appl. Environ. Microbiol.">
        <title>Diazotrophic Anaeromyxobacter Isolates from Soils.</title>
        <authorList>
            <person name="Masuda Y."/>
            <person name="Yamanaka H."/>
            <person name="Xu Z.X."/>
            <person name="Shiratori Y."/>
            <person name="Aono T."/>
            <person name="Amachi S."/>
            <person name="Senoo K."/>
            <person name="Itoh H."/>
        </authorList>
    </citation>
    <scope>NUCLEOTIDE SEQUENCE [LARGE SCALE GENOMIC DNA]</scope>
    <source>
        <strain evidence="3">R267</strain>
    </source>
</reference>
<keyword evidence="3" id="KW-1185">Reference proteome</keyword>
<sequence length="367" mass="40292">MALTGTLKDFGIAEILQLIGQQAKSGVLHLASADEEIHVVLSDGAVVSAESARRKQKERLGAMLVRAELLSREALARALQVQGRTLRRLGDILVELELVTKQDLKEVTTLQTTETIYRLFEWKSGTYDFEPGAVEFDAGTVVPMRAEALLMEGFRRVDEWPMVRRKISSPAMTFLRRAPLPADESAGPAERRVHALAEPGRTVEKLVDLSRLGEFETCKALLTLVNMGCLKAVPAPRRSAAAGVGAYARSWRQRLRRGAAGLAATALLSGALAGGAWLAAERHRATVHAGPSLEEGAAQRLLARHQLARLAGALEVWRLERGSYPQRLAELVEADLAAPADLRWPWREEYHYRRTPDGGFVLLPPLP</sequence>
<dbReference type="EMBL" id="BJTG01000002">
    <property type="protein sequence ID" value="GEJ56194.1"/>
    <property type="molecule type" value="Genomic_DNA"/>
</dbReference>